<dbReference type="AlphaFoldDB" id="A0A813XBB9"/>
<keyword evidence="5" id="KW-1185">Reference proteome</keyword>
<evidence type="ECO:0000313" key="3">
    <source>
        <dbReference type="EMBL" id="CAF0757412.1"/>
    </source>
</evidence>
<comment type="caution">
    <text evidence="4">The sequence shown here is derived from an EMBL/GenBank/DDBJ whole genome shotgun (WGS) entry which is preliminary data.</text>
</comment>
<feature type="compositionally biased region" description="Polar residues" evidence="1">
    <location>
        <begin position="35"/>
        <end position="46"/>
    </location>
</feature>
<dbReference type="Proteomes" id="UP000663832">
    <property type="component" value="Unassembled WGS sequence"/>
</dbReference>
<accession>A0A813XBB9</accession>
<dbReference type="EMBL" id="CAJNOM010000033">
    <property type="protein sequence ID" value="CAF0865776.1"/>
    <property type="molecule type" value="Genomic_DNA"/>
</dbReference>
<evidence type="ECO:0000313" key="5">
    <source>
        <dbReference type="Proteomes" id="UP000663832"/>
    </source>
</evidence>
<gene>
    <name evidence="3" type="ORF">BJG266_LOCUS2810</name>
    <name evidence="2" type="ORF">QVE165_LOCUS1164</name>
    <name evidence="4" type="ORF">QVE165_LOCUS7622</name>
</gene>
<protein>
    <submittedName>
        <fullName evidence="4">Uncharacterized protein</fullName>
    </submittedName>
</protein>
<dbReference type="EMBL" id="CAJNOI010000006">
    <property type="protein sequence ID" value="CAF0757412.1"/>
    <property type="molecule type" value="Genomic_DNA"/>
</dbReference>
<feature type="region of interest" description="Disordered" evidence="1">
    <location>
        <begin position="20"/>
        <end position="55"/>
    </location>
</feature>
<organism evidence="4 5">
    <name type="scientific">Adineta steineri</name>
    <dbReference type="NCBI Taxonomy" id="433720"/>
    <lineage>
        <taxon>Eukaryota</taxon>
        <taxon>Metazoa</taxon>
        <taxon>Spiralia</taxon>
        <taxon>Gnathifera</taxon>
        <taxon>Rotifera</taxon>
        <taxon>Eurotatoria</taxon>
        <taxon>Bdelloidea</taxon>
        <taxon>Adinetida</taxon>
        <taxon>Adinetidae</taxon>
        <taxon>Adineta</taxon>
    </lineage>
</organism>
<evidence type="ECO:0000313" key="2">
    <source>
        <dbReference type="EMBL" id="CAF0745358.1"/>
    </source>
</evidence>
<evidence type="ECO:0000256" key="1">
    <source>
        <dbReference type="SAM" id="MobiDB-lite"/>
    </source>
</evidence>
<dbReference type="EMBL" id="CAJNOM010000003">
    <property type="protein sequence ID" value="CAF0745358.1"/>
    <property type="molecule type" value="Genomic_DNA"/>
</dbReference>
<evidence type="ECO:0000313" key="4">
    <source>
        <dbReference type="EMBL" id="CAF0865776.1"/>
    </source>
</evidence>
<sequence>MWKRVQYAALFKSPSRAIFDQQHSEFSTGPPPPFRTQQNTQFSQGPPHSFPAQEEGQIERQIVVLRKRIRLAIKTMVAISDEGADVGMNTVFT</sequence>
<dbReference type="Proteomes" id="UP000663877">
    <property type="component" value="Unassembled WGS sequence"/>
</dbReference>
<proteinExistence type="predicted"/>
<reference evidence="4" key="1">
    <citation type="submission" date="2021-02" db="EMBL/GenBank/DDBJ databases">
        <authorList>
            <person name="Nowell W R."/>
        </authorList>
    </citation>
    <scope>NUCLEOTIDE SEQUENCE</scope>
</reference>
<name>A0A813XBB9_9BILA</name>